<evidence type="ECO:0000313" key="2">
    <source>
        <dbReference type="Proteomes" id="UP000070160"/>
    </source>
</evidence>
<evidence type="ECO:0000313" key="1">
    <source>
        <dbReference type="EMBL" id="KXB91596.1"/>
    </source>
</evidence>
<proteinExistence type="predicted"/>
<dbReference type="Proteomes" id="UP000070160">
    <property type="component" value="Unassembled WGS sequence"/>
</dbReference>
<dbReference type="EMBL" id="LSDT01000029">
    <property type="protein sequence ID" value="KXB91596.1"/>
    <property type="molecule type" value="Genomic_DNA"/>
</dbReference>
<reference evidence="2" key="1">
    <citation type="submission" date="2016-01" db="EMBL/GenBank/DDBJ databases">
        <authorList>
            <person name="Mitreva M."/>
            <person name="Pepin K.H."/>
            <person name="Mihindukulasuriya K.A."/>
            <person name="Fulton R."/>
            <person name="Fronick C."/>
            <person name="O'Laughlin M."/>
            <person name="Miner T."/>
            <person name="Herter B."/>
            <person name="Rosa B.A."/>
            <person name="Cordes M."/>
            <person name="Tomlinson C."/>
            <person name="Wollam A."/>
            <person name="Palsikar V.B."/>
            <person name="Mardis E.R."/>
            <person name="Wilson R.K."/>
        </authorList>
    </citation>
    <scope>NUCLEOTIDE SEQUENCE [LARGE SCALE GENOMIC DNA]</scope>
    <source>
        <strain evidence="2">KA00182</strain>
    </source>
</reference>
<name>A0A134CH84_9FIRM</name>
<dbReference type="AlphaFoldDB" id="A0A134CH84"/>
<keyword evidence="2" id="KW-1185">Reference proteome</keyword>
<dbReference type="STRING" id="1588748.HMPREF3182_00818"/>
<sequence>MLDMAMMYATAYLYEHRDEADHEALIVTLRALLSGERDVGF</sequence>
<gene>
    <name evidence="1" type="ORF">HMPREF3182_00818</name>
</gene>
<organism evidence="1 2">
    <name type="scientific">Megasphaera hutchinsoni</name>
    <dbReference type="NCBI Taxonomy" id="1588748"/>
    <lineage>
        <taxon>Bacteria</taxon>
        <taxon>Bacillati</taxon>
        <taxon>Bacillota</taxon>
        <taxon>Negativicutes</taxon>
        <taxon>Veillonellales</taxon>
        <taxon>Veillonellaceae</taxon>
        <taxon>Megasphaera</taxon>
    </lineage>
</organism>
<protein>
    <submittedName>
        <fullName evidence="1">Uncharacterized protein</fullName>
    </submittedName>
</protein>
<accession>A0A134CH84</accession>
<comment type="caution">
    <text evidence="1">The sequence shown here is derived from an EMBL/GenBank/DDBJ whole genome shotgun (WGS) entry which is preliminary data.</text>
</comment>